<dbReference type="PANTHER" id="PTHR35205:SF1">
    <property type="entry name" value="ZU5 DOMAIN-CONTAINING PROTEIN"/>
    <property type="match status" value="1"/>
</dbReference>
<proteinExistence type="predicted"/>
<reference evidence="1 2" key="1">
    <citation type="submission" date="2014-02" db="EMBL/GenBank/DDBJ databases">
        <title>Transposable element dynamics among asymbiotic and ectomycorrhizal Amanita fungi.</title>
        <authorList>
            <consortium name="DOE Joint Genome Institute"/>
            <person name="Hess J."/>
            <person name="Skrede I."/>
            <person name="Wolfe B."/>
            <person name="LaButti K."/>
            <person name="Ohm R.A."/>
            <person name="Grigoriev I.V."/>
            <person name="Pringle A."/>
        </authorList>
    </citation>
    <scope>NUCLEOTIDE SEQUENCE [LARGE SCALE GENOMIC DNA]</scope>
    <source>
        <strain evidence="1 2">SKay4041</strain>
    </source>
</reference>
<organism evidence="1 2">
    <name type="scientific">Amanita thiersii Skay4041</name>
    <dbReference type="NCBI Taxonomy" id="703135"/>
    <lineage>
        <taxon>Eukaryota</taxon>
        <taxon>Fungi</taxon>
        <taxon>Dikarya</taxon>
        <taxon>Basidiomycota</taxon>
        <taxon>Agaricomycotina</taxon>
        <taxon>Agaricomycetes</taxon>
        <taxon>Agaricomycetidae</taxon>
        <taxon>Agaricales</taxon>
        <taxon>Pluteineae</taxon>
        <taxon>Amanitaceae</taxon>
        <taxon>Amanita</taxon>
    </lineage>
</organism>
<accession>A0A2A9NAN4</accession>
<sequence>MEQIWLMIYDNADGPPSLVQKYLPQGNKGNIIVTSRNGALMRLTSNCGTEVVQMEPEEAGLLLARAGGFNEGTEEESCKKIVEKLGYIPLAVDMAGAYIQTTHCSPAQYLELFSTECKRLLNDPKYTEETEYGHTTYGTWEISMQRIESKALNEEHTGAQSAIKILNIMGFLHHVNVPLDIFKRAAVNYQENTIEEGIRSTMKPELLHLNGSGHWDQYLFNSGIQELSTFSFIQKRIINEMVSMHPLVHRWIKDR</sequence>
<dbReference type="EMBL" id="KZ302443">
    <property type="protein sequence ID" value="PFH45307.1"/>
    <property type="molecule type" value="Genomic_DNA"/>
</dbReference>
<gene>
    <name evidence="1" type="ORF">AMATHDRAFT_160975</name>
</gene>
<dbReference type="OrthoDB" id="4487085at2759"/>
<dbReference type="AlphaFoldDB" id="A0A2A9NAN4"/>
<protein>
    <recommendedName>
        <fullName evidence="3">NB-ARC domain-containing protein</fullName>
    </recommendedName>
</protein>
<dbReference type="PANTHER" id="PTHR35205">
    <property type="entry name" value="NB-ARC AND TPR DOMAIN PROTEIN"/>
    <property type="match status" value="1"/>
</dbReference>
<evidence type="ECO:0000313" key="1">
    <source>
        <dbReference type="EMBL" id="PFH45307.1"/>
    </source>
</evidence>
<dbReference type="STRING" id="703135.A0A2A9NAN4"/>
<keyword evidence="2" id="KW-1185">Reference proteome</keyword>
<dbReference type="Proteomes" id="UP000242287">
    <property type="component" value="Unassembled WGS sequence"/>
</dbReference>
<evidence type="ECO:0008006" key="3">
    <source>
        <dbReference type="Google" id="ProtNLM"/>
    </source>
</evidence>
<evidence type="ECO:0000313" key="2">
    <source>
        <dbReference type="Proteomes" id="UP000242287"/>
    </source>
</evidence>
<feature type="non-terminal residue" evidence="1">
    <location>
        <position position="255"/>
    </location>
</feature>
<name>A0A2A9NAN4_9AGAR</name>